<feature type="region of interest" description="Disordered" evidence="1">
    <location>
        <begin position="131"/>
        <end position="150"/>
    </location>
</feature>
<dbReference type="Pfam" id="PF13474">
    <property type="entry name" value="SnoaL_3"/>
    <property type="match status" value="1"/>
</dbReference>
<dbReference type="Gene3D" id="3.10.450.50">
    <property type="match status" value="1"/>
</dbReference>
<gene>
    <name evidence="3" type="ORF">KAK03_06550</name>
</gene>
<proteinExistence type="predicted"/>
<dbReference type="PANTHER" id="PTHR34957">
    <property type="entry name" value="NUCLEAR TRANSPORT FACTOR 2 (NTF2) FAMILY PROTEIN"/>
    <property type="match status" value="1"/>
</dbReference>
<keyword evidence="4" id="KW-1185">Reference proteome</keyword>
<accession>A0A940Y8I6</accession>
<dbReference type="RefSeq" id="WP_210852600.1">
    <property type="nucleotide sequence ID" value="NZ_JAGQDD010000003.1"/>
</dbReference>
<evidence type="ECO:0000313" key="4">
    <source>
        <dbReference type="Proteomes" id="UP000676246"/>
    </source>
</evidence>
<comment type="caution">
    <text evidence="3">The sequence shown here is derived from an EMBL/GenBank/DDBJ whole genome shotgun (WGS) entry which is preliminary data.</text>
</comment>
<dbReference type="AlphaFoldDB" id="A0A940Y8I6"/>
<dbReference type="InterPro" id="IPR037401">
    <property type="entry name" value="SnoaL-like"/>
</dbReference>
<evidence type="ECO:0000256" key="1">
    <source>
        <dbReference type="SAM" id="MobiDB-lite"/>
    </source>
</evidence>
<feature type="domain" description="SnoaL-like" evidence="2">
    <location>
        <begin position="21"/>
        <end position="133"/>
    </location>
</feature>
<dbReference type="SUPFAM" id="SSF54427">
    <property type="entry name" value="NTF2-like"/>
    <property type="match status" value="1"/>
</dbReference>
<evidence type="ECO:0000313" key="3">
    <source>
        <dbReference type="EMBL" id="MBQ0930145.1"/>
    </source>
</evidence>
<dbReference type="EMBL" id="JAGQDD010000003">
    <property type="protein sequence ID" value="MBQ0930145.1"/>
    <property type="molecule type" value="Genomic_DNA"/>
</dbReference>
<dbReference type="PANTHER" id="PTHR34957:SF1">
    <property type="entry name" value="NUCLEAR TRANSPORT FACTOR 2 (NTF2) FAMILY PROTEIN"/>
    <property type="match status" value="1"/>
</dbReference>
<name>A0A940Y8I6_9BURK</name>
<dbReference type="InterPro" id="IPR032710">
    <property type="entry name" value="NTF2-like_dom_sf"/>
</dbReference>
<dbReference type="Proteomes" id="UP000676246">
    <property type="component" value="Unassembled WGS sequence"/>
</dbReference>
<sequence length="150" mass="16677">MPRIGKAQTAMLLASPDDAEQRFYEALREADLDKLMSLWAEDDEVVCIHPGGPRMVGWEAVRVAFEAVFSNGPIHVQPSNVRRIHTMDSAVHSVVEQVELRTDEGVRTGYVMATNVYAKTAQGWRLVMHHASPGTPHEPPELVETPSVLH</sequence>
<evidence type="ECO:0000259" key="2">
    <source>
        <dbReference type="Pfam" id="PF13474"/>
    </source>
</evidence>
<protein>
    <submittedName>
        <fullName evidence="3">Nuclear transport factor 2 family protein</fullName>
    </submittedName>
</protein>
<organism evidence="3 4">
    <name type="scientific">Ideonella alba</name>
    <dbReference type="NCBI Taxonomy" id="2824118"/>
    <lineage>
        <taxon>Bacteria</taxon>
        <taxon>Pseudomonadati</taxon>
        <taxon>Pseudomonadota</taxon>
        <taxon>Betaproteobacteria</taxon>
        <taxon>Burkholderiales</taxon>
        <taxon>Sphaerotilaceae</taxon>
        <taxon>Ideonella</taxon>
    </lineage>
</organism>
<reference evidence="3 4" key="1">
    <citation type="submission" date="2021-04" db="EMBL/GenBank/DDBJ databases">
        <title>The genome sequence of Ideonella sp. 3Y2.</title>
        <authorList>
            <person name="Liu Y."/>
        </authorList>
    </citation>
    <scope>NUCLEOTIDE SEQUENCE [LARGE SCALE GENOMIC DNA]</scope>
    <source>
        <strain evidence="3 4">3Y2</strain>
    </source>
</reference>